<keyword evidence="2" id="KW-1185">Reference proteome</keyword>
<reference evidence="1 2" key="1">
    <citation type="submission" date="2008-06" db="EMBL/GenBank/DDBJ databases">
        <authorList>
            <person name="Smith A.L."/>
            <person name="Paladin E.C."/>
            <person name="Jacobs-Sera D."/>
            <person name="Hendirx R.W."/>
            <person name="Hatfull G.F."/>
        </authorList>
    </citation>
    <scope>NUCLEOTIDE SEQUENCE [LARGE SCALE GENOMIC DNA]</scope>
</reference>
<sequence>MSFSLALADGDLVQKGDQLDLVFGVDKLNQDVYLWLMERYGGDRFHVTMGSILQEFIGGIVSGSTRAEVESEVLRVLQNYQAVQLRGIKENPQLYSTSELLVSIDDIQARMNYDTVNVTARLRNGSGNTATIRVASSIQQ</sequence>
<gene>
    <name evidence="1" type="primary">135</name>
    <name evidence="1" type="ORF">MYRNA_135</name>
</gene>
<dbReference type="OrthoDB" id="18914at10239"/>
<organism evidence="1 2">
    <name type="scientific">Mycobacterium phage Myrna</name>
    <dbReference type="NCBI Taxonomy" id="546805"/>
    <lineage>
        <taxon>Viruses</taxon>
        <taxon>Duplodnaviria</taxon>
        <taxon>Heunggongvirae</taxon>
        <taxon>Uroviricota</taxon>
        <taxon>Caudoviricetes</taxon>
        <taxon>Ceeclamvirinae</taxon>
        <taxon>Myrnavirus</taxon>
        <taxon>Myrnavirus myrna</taxon>
    </lineage>
</organism>
<proteinExistence type="predicted"/>
<evidence type="ECO:0000313" key="2">
    <source>
        <dbReference type="Proteomes" id="UP000001849"/>
    </source>
</evidence>
<evidence type="ECO:0000313" key="1">
    <source>
        <dbReference type="EMBL" id="ACH62136.1"/>
    </source>
</evidence>
<accession>B5LJD9</accession>
<evidence type="ECO:0008006" key="3">
    <source>
        <dbReference type="Google" id="ProtNLM"/>
    </source>
</evidence>
<dbReference type="EMBL" id="EU826466">
    <property type="protein sequence ID" value="ACH62136.1"/>
    <property type="molecule type" value="Genomic_DNA"/>
</dbReference>
<dbReference type="Proteomes" id="UP000001849">
    <property type="component" value="Segment"/>
</dbReference>
<dbReference type="KEGG" id="vg:6920839"/>
<dbReference type="RefSeq" id="YP_002225046.1">
    <property type="nucleotide sequence ID" value="NC_011273.1"/>
</dbReference>
<protein>
    <recommendedName>
        <fullName evidence="3">Baseplate wedge protein</fullName>
    </recommendedName>
</protein>
<name>B5LJD9_9CAUD</name>
<dbReference type="GeneID" id="6920839"/>